<protein>
    <submittedName>
        <fullName evidence="1">Uncharacterized protein</fullName>
    </submittedName>
</protein>
<name>A0A095A818_SCHHA</name>
<accession>A0A095A818</accession>
<proteinExistence type="predicted"/>
<feature type="non-terminal residue" evidence="1">
    <location>
        <position position="1"/>
    </location>
</feature>
<feature type="non-terminal residue" evidence="1">
    <location>
        <position position="44"/>
    </location>
</feature>
<organism evidence="1">
    <name type="scientific">Schistosoma haematobium</name>
    <name type="common">Blood fluke</name>
    <dbReference type="NCBI Taxonomy" id="6185"/>
    <lineage>
        <taxon>Eukaryota</taxon>
        <taxon>Metazoa</taxon>
        <taxon>Spiralia</taxon>
        <taxon>Lophotrochozoa</taxon>
        <taxon>Platyhelminthes</taxon>
        <taxon>Trematoda</taxon>
        <taxon>Digenea</taxon>
        <taxon>Strigeidida</taxon>
        <taxon>Schistosomatoidea</taxon>
        <taxon>Schistosomatidae</taxon>
        <taxon>Schistosoma</taxon>
    </lineage>
</organism>
<dbReference type="AlphaFoldDB" id="A0A095A818"/>
<dbReference type="EMBL" id="KL252178">
    <property type="protein sequence ID" value="KGB41864.1"/>
    <property type="molecule type" value="Genomic_DNA"/>
</dbReference>
<evidence type="ECO:0000313" key="1">
    <source>
        <dbReference type="EMBL" id="KGB41864.1"/>
    </source>
</evidence>
<sequence length="44" mass="4563">VFAGASNEITDKVLAGLDDIISAFVNIPAIKNGESQKNTSVSVE</sequence>
<gene>
    <name evidence="1" type="ORF">MS3_10417</name>
</gene>
<reference evidence="1" key="1">
    <citation type="journal article" date="2012" name="Nat. Genet.">
        <title>Whole-genome sequence of Schistosoma haematobium.</title>
        <authorList>
            <person name="Young N.D."/>
            <person name="Jex A.R."/>
            <person name="Li B."/>
            <person name="Liu S."/>
            <person name="Yang L."/>
            <person name="Xiong Z."/>
            <person name="Li Y."/>
            <person name="Cantacessi C."/>
            <person name="Hall R.S."/>
            <person name="Xu X."/>
            <person name="Chen F."/>
            <person name="Wu X."/>
            <person name="Zerlotini A."/>
            <person name="Oliveira G."/>
            <person name="Hofmann A."/>
            <person name="Zhang G."/>
            <person name="Fang X."/>
            <person name="Kang Y."/>
            <person name="Campbell B.E."/>
            <person name="Loukas A."/>
            <person name="Ranganathan S."/>
            <person name="Rollinson D."/>
            <person name="Rinaldi G."/>
            <person name="Brindley P.J."/>
            <person name="Yang H."/>
            <person name="Wang J."/>
            <person name="Wang J."/>
            <person name="Gasser R.B."/>
        </authorList>
    </citation>
    <scope>NUCLEOTIDE SEQUENCE [LARGE SCALE GENOMIC DNA]</scope>
</reference>